<evidence type="ECO:0000313" key="2">
    <source>
        <dbReference type="Proteomes" id="UP000077266"/>
    </source>
</evidence>
<name>A0A166A917_EXIGL</name>
<keyword evidence="2" id="KW-1185">Reference proteome</keyword>
<dbReference type="EMBL" id="KV426066">
    <property type="protein sequence ID" value="KZV89679.1"/>
    <property type="molecule type" value="Genomic_DNA"/>
</dbReference>
<protein>
    <recommendedName>
        <fullName evidence="3">F-box domain-containing protein</fullName>
    </recommendedName>
</protein>
<organism evidence="1 2">
    <name type="scientific">Exidia glandulosa HHB12029</name>
    <dbReference type="NCBI Taxonomy" id="1314781"/>
    <lineage>
        <taxon>Eukaryota</taxon>
        <taxon>Fungi</taxon>
        <taxon>Dikarya</taxon>
        <taxon>Basidiomycota</taxon>
        <taxon>Agaricomycotina</taxon>
        <taxon>Agaricomycetes</taxon>
        <taxon>Auriculariales</taxon>
        <taxon>Exidiaceae</taxon>
        <taxon>Exidia</taxon>
    </lineage>
</organism>
<proteinExistence type="predicted"/>
<dbReference type="OrthoDB" id="10674747at2759"/>
<dbReference type="Proteomes" id="UP000077266">
    <property type="component" value="Unassembled WGS sequence"/>
</dbReference>
<sequence length="284" mass="31293">MNPPAATFADFPVELCEHVILLAARACALDDKPTLAALARASRSIHALVQPILVETVFVTSSNIHALLAHAAPARVFATTRALIVENMGDEDSRKFCTPLEQGDLVFPNIALFYGPAEVFYALLHFSSPRRVVLVPGPRKGFYPLSDRQLCSATRLTHIHGGEDMLFFLALAIGHLRDSALSLRDSGMCLTHIVLAGLNLDDALLAVPVLTLLPKLHHMCILSWDETRRVQLQSIVNRQKDEGKDEARLGLWVDDSNVPPYDRCMVLNDEYWSIGTPFSAPHAV</sequence>
<accession>A0A166A917</accession>
<evidence type="ECO:0000313" key="1">
    <source>
        <dbReference type="EMBL" id="KZV89679.1"/>
    </source>
</evidence>
<evidence type="ECO:0008006" key="3">
    <source>
        <dbReference type="Google" id="ProtNLM"/>
    </source>
</evidence>
<reference evidence="1 2" key="1">
    <citation type="journal article" date="2016" name="Mol. Biol. Evol.">
        <title>Comparative Genomics of Early-Diverging Mushroom-Forming Fungi Provides Insights into the Origins of Lignocellulose Decay Capabilities.</title>
        <authorList>
            <person name="Nagy L.G."/>
            <person name="Riley R."/>
            <person name="Tritt A."/>
            <person name="Adam C."/>
            <person name="Daum C."/>
            <person name="Floudas D."/>
            <person name="Sun H."/>
            <person name="Yadav J.S."/>
            <person name="Pangilinan J."/>
            <person name="Larsson K.H."/>
            <person name="Matsuura K."/>
            <person name="Barry K."/>
            <person name="Labutti K."/>
            <person name="Kuo R."/>
            <person name="Ohm R.A."/>
            <person name="Bhattacharya S.S."/>
            <person name="Shirouzu T."/>
            <person name="Yoshinaga Y."/>
            <person name="Martin F.M."/>
            <person name="Grigoriev I.V."/>
            <person name="Hibbett D.S."/>
        </authorList>
    </citation>
    <scope>NUCLEOTIDE SEQUENCE [LARGE SCALE GENOMIC DNA]</scope>
    <source>
        <strain evidence="1 2">HHB12029</strain>
    </source>
</reference>
<dbReference type="InParanoid" id="A0A166A917"/>
<gene>
    <name evidence="1" type="ORF">EXIGLDRAFT_721108</name>
</gene>
<dbReference type="AlphaFoldDB" id="A0A166A917"/>